<dbReference type="PANTHER" id="PTHR41263:SF1">
    <property type="entry name" value="ASPARTYL-PHOSPHATE PHOSPHATASE YISI"/>
    <property type="match status" value="1"/>
</dbReference>
<name>A0ABR6CJ69_9BACI</name>
<dbReference type="Gene3D" id="4.10.280.10">
    <property type="entry name" value="Helix-loop-helix DNA-binding domain"/>
    <property type="match status" value="1"/>
</dbReference>
<dbReference type="InterPro" id="IPR037208">
    <property type="entry name" value="Spo0E-like_sf"/>
</dbReference>
<dbReference type="EMBL" id="JACJHX010000001">
    <property type="protein sequence ID" value="MBA9025070.1"/>
    <property type="molecule type" value="Genomic_DNA"/>
</dbReference>
<reference evidence="1 2" key="1">
    <citation type="submission" date="2020-08" db="EMBL/GenBank/DDBJ databases">
        <title>Genomic Encyclopedia of Type Strains, Phase IV (KMG-IV): sequencing the most valuable type-strain genomes for metagenomic binning, comparative biology and taxonomic classification.</title>
        <authorList>
            <person name="Goeker M."/>
        </authorList>
    </citation>
    <scope>NUCLEOTIDE SEQUENCE [LARGE SCALE GENOMIC DNA]</scope>
    <source>
        <strain evidence="1 2">DSM 105481</strain>
    </source>
</reference>
<dbReference type="Pfam" id="PF09388">
    <property type="entry name" value="SpoOE-like"/>
    <property type="match status" value="1"/>
</dbReference>
<evidence type="ECO:0000313" key="1">
    <source>
        <dbReference type="EMBL" id="MBA9025070.1"/>
    </source>
</evidence>
<organism evidence="1 2">
    <name type="scientific">Peribacillus huizhouensis</name>
    <dbReference type="NCBI Taxonomy" id="1501239"/>
    <lineage>
        <taxon>Bacteria</taxon>
        <taxon>Bacillati</taxon>
        <taxon>Bacillota</taxon>
        <taxon>Bacilli</taxon>
        <taxon>Bacillales</taxon>
        <taxon>Bacillaceae</taxon>
        <taxon>Peribacillus</taxon>
    </lineage>
</organism>
<dbReference type="SUPFAM" id="SSF140500">
    <property type="entry name" value="BAS1536-like"/>
    <property type="match status" value="1"/>
</dbReference>
<dbReference type="InterPro" id="IPR018540">
    <property type="entry name" value="Spo0E-like"/>
</dbReference>
<dbReference type="Proteomes" id="UP000626697">
    <property type="component" value="Unassembled WGS sequence"/>
</dbReference>
<proteinExistence type="predicted"/>
<dbReference type="RefSeq" id="WP_051405055.1">
    <property type="nucleotide sequence ID" value="NZ_JACJHX010000001.1"/>
</dbReference>
<dbReference type="InterPro" id="IPR036638">
    <property type="entry name" value="HLH_DNA-bd_sf"/>
</dbReference>
<accession>A0ABR6CJ69</accession>
<sequence>MKPSAVKMFNEIQEKRIEMLQLAEMYGMTDELTIRSSQELDVLINEYSYVQKNHVFEEKFNVNNMIMIVQQPFSYLS</sequence>
<protein>
    <submittedName>
        <fullName evidence="1">Stage 0 sporulation regulatory protein</fullName>
    </submittedName>
</protein>
<dbReference type="InterPro" id="IPR053028">
    <property type="entry name" value="Spo0E-like_phosphatase"/>
</dbReference>
<comment type="caution">
    <text evidence="1">The sequence shown here is derived from an EMBL/GenBank/DDBJ whole genome shotgun (WGS) entry which is preliminary data.</text>
</comment>
<keyword evidence="2" id="KW-1185">Reference proteome</keyword>
<gene>
    <name evidence="1" type="ORF">HNP81_000352</name>
</gene>
<dbReference type="PANTHER" id="PTHR41263">
    <property type="entry name" value="ASPARTYL-PHOSPHATE PHOSPHATASE YISI"/>
    <property type="match status" value="1"/>
</dbReference>
<evidence type="ECO:0000313" key="2">
    <source>
        <dbReference type="Proteomes" id="UP000626697"/>
    </source>
</evidence>